<sequence length="268" mass="30106">MSGVYTRQQLLRLGQDDSSIRRQVRLGLLTRVRDGWYATPGAEPHVVIAVRQGGALTCASALKLYRFWVPPGYAKVHVRGPREHRPGFCRHHGRPRPVPTPVDSIALSLACAAKCMTAEDFIVAADSVLNKRGLTVAGLRSALTGIVDAKTMRLLDKCDPRAQSGTETLARVRLRARGYKVQVQPRRPSGGHSDLAIGRLIIECDSRQHHLLDEAQYEKDRLQDRKSLLAGRPTFRLTYAMVIHHWDDALADIAEFVRADRHRDRRRC</sequence>
<accession>A0ABN3YC68</accession>
<dbReference type="RefSeq" id="WP_290714237.1">
    <property type="nucleotide sequence ID" value="NZ_BAAAVS010000002.1"/>
</dbReference>
<organism evidence="1 2">
    <name type="scientific">Gordonia defluvii</name>
    <dbReference type="NCBI Taxonomy" id="283718"/>
    <lineage>
        <taxon>Bacteria</taxon>
        <taxon>Bacillati</taxon>
        <taxon>Actinomycetota</taxon>
        <taxon>Actinomycetes</taxon>
        <taxon>Mycobacteriales</taxon>
        <taxon>Gordoniaceae</taxon>
        <taxon>Gordonia</taxon>
    </lineage>
</organism>
<dbReference type="EMBL" id="BAAAVS010000002">
    <property type="protein sequence ID" value="GAA3025061.1"/>
    <property type="molecule type" value="Genomic_DNA"/>
</dbReference>
<keyword evidence="2" id="KW-1185">Reference proteome</keyword>
<dbReference type="Proteomes" id="UP001501035">
    <property type="component" value="Unassembled WGS sequence"/>
</dbReference>
<proteinExistence type="predicted"/>
<reference evidence="1 2" key="1">
    <citation type="journal article" date="2019" name="Int. J. Syst. Evol. Microbiol.">
        <title>The Global Catalogue of Microorganisms (GCM) 10K type strain sequencing project: providing services to taxonomists for standard genome sequencing and annotation.</title>
        <authorList>
            <consortium name="The Broad Institute Genomics Platform"/>
            <consortium name="The Broad Institute Genome Sequencing Center for Infectious Disease"/>
            <person name="Wu L."/>
            <person name="Ma J."/>
        </authorList>
    </citation>
    <scope>NUCLEOTIDE SEQUENCE [LARGE SCALE GENOMIC DNA]</scope>
    <source>
        <strain evidence="1 2">JCM 14234</strain>
    </source>
</reference>
<gene>
    <name evidence="1" type="ORF">GCM10010528_03730</name>
</gene>
<name>A0ABN3YC68_9ACTN</name>
<comment type="caution">
    <text evidence="1">The sequence shown here is derived from an EMBL/GenBank/DDBJ whole genome shotgun (WGS) entry which is preliminary data.</text>
</comment>
<evidence type="ECO:0000313" key="1">
    <source>
        <dbReference type="EMBL" id="GAA3025061.1"/>
    </source>
</evidence>
<evidence type="ECO:0008006" key="3">
    <source>
        <dbReference type="Google" id="ProtNLM"/>
    </source>
</evidence>
<evidence type="ECO:0000313" key="2">
    <source>
        <dbReference type="Proteomes" id="UP001501035"/>
    </source>
</evidence>
<protein>
    <recommendedName>
        <fullName evidence="3">DUF559 domain-containing protein</fullName>
    </recommendedName>
</protein>